<comment type="caution">
    <text evidence="3">The sequence shown here is derived from an EMBL/GenBank/DDBJ whole genome shotgun (WGS) entry which is preliminary data.</text>
</comment>
<dbReference type="AlphaFoldDB" id="A0A839F835"/>
<dbReference type="InterPro" id="IPR008160">
    <property type="entry name" value="Collagen"/>
</dbReference>
<organism evidence="3 4">
    <name type="scientific">Dokdonella fugitiva</name>
    <dbReference type="NCBI Taxonomy" id="328517"/>
    <lineage>
        <taxon>Bacteria</taxon>
        <taxon>Pseudomonadati</taxon>
        <taxon>Pseudomonadota</taxon>
        <taxon>Gammaproteobacteria</taxon>
        <taxon>Lysobacterales</taxon>
        <taxon>Rhodanobacteraceae</taxon>
        <taxon>Dokdonella</taxon>
    </lineage>
</organism>
<dbReference type="Pfam" id="PF01391">
    <property type="entry name" value="Collagen"/>
    <property type="match status" value="1"/>
</dbReference>
<name>A0A839F835_9GAMM</name>
<proteinExistence type="predicted"/>
<dbReference type="PANTHER" id="PTHR24637:SF422">
    <property type="entry name" value="COLLAGEN IV NC1 DOMAIN-CONTAINING PROTEIN"/>
    <property type="match status" value="1"/>
</dbReference>
<evidence type="ECO:0000256" key="2">
    <source>
        <dbReference type="SAM" id="SignalP"/>
    </source>
</evidence>
<feature type="region of interest" description="Disordered" evidence="1">
    <location>
        <begin position="118"/>
        <end position="195"/>
    </location>
</feature>
<dbReference type="RefSeq" id="WP_220484546.1">
    <property type="nucleotide sequence ID" value="NZ_JACGXL010000007.1"/>
</dbReference>
<evidence type="ECO:0000256" key="1">
    <source>
        <dbReference type="SAM" id="MobiDB-lite"/>
    </source>
</evidence>
<keyword evidence="2" id="KW-0732">Signal</keyword>
<feature type="compositionally biased region" description="Low complexity" evidence="1">
    <location>
        <begin position="129"/>
        <end position="195"/>
    </location>
</feature>
<accession>A0A839F835</accession>
<evidence type="ECO:0000313" key="4">
    <source>
        <dbReference type="Proteomes" id="UP000550401"/>
    </source>
</evidence>
<dbReference type="PANTHER" id="PTHR24637">
    <property type="entry name" value="COLLAGEN"/>
    <property type="match status" value="1"/>
</dbReference>
<reference evidence="3 4" key="1">
    <citation type="submission" date="2020-07" db="EMBL/GenBank/DDBJ databases">
        <title>Genomic Encyclopedia of Type Strains, Phase IV (KMG-V): Genome sequencing to study the core and pangenomes of soil and plant-associated prokaryotes.</title>
        <authorList>
            <person name="Whitman W."/>
        </authorList>
    </citation>
    <scope>NUCLEOTIDE SEQUENCE [LARGE SCALE GENOMIC DNA]</scope>
    <source>
        <strain evidence="3 4">RH2WT43</strain>
    </source>
</reference>
<keyword evidence="4" id="KW-1185">Reference proteome</keyword>
<dbReference type="Proteomes" id="UP000550401">
    <property type="component" value="Unassembled WGS sequence"/>
</dbReference>
<evidence type="ECO:0008006" key="5">
    <source>
        <dbReference type="Google" id="ProtNLM"/>
    </source>
</evidence>
<feature type="chain" id="PRO_5032469679" description="Collagen triple helix repeat protein" evidence="2">
    <location>
        <begin position="22"/>
        <end position="300"/>
    </location>
</feature>
<feature type="signal peptide" evidence="2">
    <location>
        <begin position="1"/>
        <end position="21"/>
    </location>
</feature>
<dbReference type="Gene3D" id="1.20.5.320">
    <property type="entry name" value="6-Phosphogluconate Dehydrogenase, domain 3"/>
    <property type="match status" value="1"/>
</dbReference>
<sequence length="300" mass="29501">MIALLRCCIAVALPASQVAVAQVAQLPDFTYQGRLAQNGQPANGAFDLVFTLYDAEVAGHVVGTPQSEPQFPIVDGLFTVSLAFPGVFTGDQMWLDVSVNGQSLSPRQAIATTPVAQYALSGNPGPAGPQGEQGAPGPTGPQGATGAQGATGPQGATGAQGATGPQGATGAQGATGPQGATGAQGATGPQGPAGPSLLPFQVTVDTTADANTAYLGALPCPAGSVVVSGGISQPSVNNLAIALHENGPSSTNTWRWIYANTTASATTVRLTLVCVPSPSASAAAAPVGVPVATITPIMQP</sequence>
<protein>
    <recommendedName>
        <fullName evidence="5">Collagen triple helix repeat protein</fullName>
    </recommendedName>
</protein>
<dbReference type="EMBL" id="JACGXL010000007">
    <property type="protein sequence ID" value="MBA8889688.1"/>
    <property type="molecule type" value="Genomic_DNA"/>
</dbReference>
<gene>
    <name evidence="3" type="ORF">FHW12_003934</name>
</gene>
<evidence type="ECO:0000313" key="3">
    <source>
        <dbReference type="EMBL" id="MBA8889688.1"/>
    </source>
</evidence>